<evidence type="ECO:0000313" key="1">
    <source>
        <dbReference type="EMBL" id="KPJ62195.1"/>
    </source>
</evidence>
<reference evidence="1 2" key="1">
    <citation type="journal article" date="2015" name="Microbiome">
        <title>Genomic resolution of linkages in carbon, nitrogen, and sulfur cycling among widespread estuary sediment bacteria.</title>
        <authorList>
            <person name="Baker B.J."/>
            <person name="Lazar C.S."/>
            <person name="Teske A.P."/>
            <person name="Dick G.J."/>
        </authorList>
    </citation>
    <scope>NUCLEOTIDE SEQUENCE [LARGE SCALE GENOMIC DNA]</scope>
    <source>
        <strain evidence="1">DG_56</strain>
    </source>
</reference>
<proteinExistence type="predicted"/>
<dbReference type="EMBL" id="LIZY01000127">
    <property type="protein sequence ID" value="KPJ62195.1"/>
    <property type="molecule type" value="Genomic_DNA"/>
</dbReference>
<comment type="caution">
    <text evidence="1">The sequence shown here is derived from an EMBL/GenBank/DDBJ whole genome shotgun (WGS) entry which is preliminary data.</text>
</comment>
<protein>
    <submittedName>
        <fullName evidence="1">Uncharacterized protein</fullName>
    </submittedName>
</protein>
<accession>A0A0S7XJ51</accession>
<sequence length="75" mass="8455">MTTRIERSLAEQMSGLAEELARPVRSRRVQAAYTPHTRAVSRSSWTAADSRLSARGSTGGFRTEPATWQRRTMFL</sequence>
<organism evidence="1 2">
    <name type="scientific">candidate division KD3-62 bacterium DG_56</name>
    <dbReference type="NCBI Taxonomy" id="1704032"/>
    <lineage>
        <taxon>Bacteria</taxon>
        <taxon>candidate division KD3-62</taxon>
    </lineage>
</organism>
<dbReference type="Proteomes" id="UP000052020">
    <property type="component" value="Unassembled WGS sequence"/>
</dbReference>
<name>A0A0S7XJ51_9BACT</name>
<evidence type="ECO:0000313" key="2">
    <source>
        <dbReference type="Proteomes" id="UP000052020"/>
    </source>
</evidence>
<dbReference type="AlphaFoldDB" id="A0A0S7XJ51"/>
<gene>
    <name evidence="1" type="ORF">AMK68_05215</name>
</gene>